<name>A0ABX6GQ43_9GAMM</name>
<feature type="transmembrane region" description="Helical" evidence="6">
    <location>
        <begin position="333"/>
        <end position="357"/>
    </location>
</feature>
<keyword evidence="3 6" id="KW-0812">Transmembrane</keyword>
<organism evidence="8 9">
    <name type="scientific">Serratia rhizosphaerae</name>
    <dbReference type="NCBI Taxonomy" id="2597702"/>
    <lineage>
        <taxon>Bacteria</taxon>
        <taxon>Pseudomonadati</taxon>
        <taxon>Pseudomonadota</taxon>
        <taxon>Gammaproteobacteria</taxon>
        <taxon>Enterobacterales</taxon>
        <taxon>Yersiniaceae</taxon>
        <taxon>Serratia</taxon>
    </lineage>
</organism>
<sequence length="405" mass="43863">MSKVSTPEMRIVWLAALIQLVNALDFMMVMPLGPDLSRELGISPTYIGYLGGGYTLAAALSSLLCAKFIDRFDRKSVALVALLGLSAATWACTLAWNMESLFITRLLAGVCAGPATSIALAIVVDAVPQQQRGRAMAIVMGAFSLAAIAGVPLGLELAMRYGWSAPFYIVSALGMCVLAAVYAKLPTMTAHLQQQQPSFSFVKMLRRPVVLNAFAAIGLAIFSTFLIVPNVATYFQFNLSVPRSDMSYYYVMGGIFSLLAMQFGGRLIDKLGAMRMTLIMGLLILLVVWDGFLHTPSMPPIVIFTLFMAVTATRTIAVAAVNSQVPEPWERAGFMSLQSVCQHIFSGLAAVVSSMILTNVDGRLGNVDQLAWLTMVLTVIQPLFLFMLLKRLRAAPELEEKPAGE</sequence>
<evidence type="ECO:0000256" key="6">
    <source>
        <dbReference type="SAM" id="Phobius"/>
    </source>
</evidence>
<feature type="transmembrane region" description="Helical" evidence="6">
    <location>
        <begin position="135"/>
        <end position="155"/>
    </location>
</feature>
<dbReference type="Proteomes" id="UP000430368">
    <property type="component" value="Chromosome"/>
</dbReference>
<dbReference type="Gene3D" id="1.20.1250.20">
    <property type="entry name" value="MFS general substrate transporter like domains"/>
    <property type="match status" value="1"/>
</dbReference>
<reference evidence="8 9" key="1">
    <citation type="submission" date="2019-07" db="EMBL/GenBank/DDBJ databases">
        <title>Serratia dokdonensis sp. nov., an elicitor of systemic resistance in Nicotiana Tabacum.</title>
        <authorList>
            <person name="Son J.-S."/>
            <person name="Hwang Y.-J."/>
            <person name="Lee S.-Y."/>
            <person name="Ghim S.-Y."/>
        </authorList>
    </citation>
    <scope>NUCLEOTIDE SEQUENCE [LARGE SCALE GENOMIC DNA]</scope>
    <source>
        <strain evidence="8 9">KUDC3025</strain>
    </source>
</reference>
<feature type="transmembrane region" description="Helical" evidence="6">
    <location>
        <begin position="47"/>
        <end position="65"/>
    </location>
</feature>
<dbReference type="RefSeq" id="WP_160030242.1">
    <property type="nucleotide sequence ID" value="NZ_CP041764.1"/>
</dbReference>
<dbReference type="PANTHER" id="PTHR43124:SF3">
    <property type="entry name" value="CHLORAMPHENICOL EFFLUX PUMP RV0191"/>
    <property type="match status" value="1"/>
</dbReference>
<accession>A0ABX6GQ43</accession>
<dbReference type="EMBL" id="CP041764">
    <property type="protein sequence ID" value="QHA88357.1"/>
    <property type="molecule type" value="Genomic_DNA"/>
</dbReference>
<feature type="transmembrane region" description="Helical" evidence="6">
    <location>
        <begin position="369"/>
        <end position="389"/>
    </location>
</feature>
<dbReference type="InterPro" id="IPR050189">
    <property type="entry name" value="MFS_Efflux_Transporters"/>
</dbReference>
<keyword evidence="5 6" id="KW-0472">Membrane</keyword>
<evidence type="ECO:0000256" key="5">
    <source>
        <dbReference type="ARBA" id="ARBA00023136"/>
    </source>
</evidence>
<keyword evidence="4 6" id="KW-1133">Transmembrane helix</keyword>
<protein>
    <submittedName>
        <fullName evidence="8">MFS transporter</fullName>
    </submittedName>
</protein>
<gene>
    <name evidence="8" type="ORF">FO014_16085</name>
</gene>
<evidence type="ECO:0000256" key="2">
    <source>
        <dbReference type="ARBA" id="ARBA00022475"/>
    </source>
</evidence>
<dbReference type="PANTHER" id="PTHR43124">
    <property type="entry name" value="PURINE EFFLUX PUMP PBUE"/>
    <property type="match status" value="1"/>
</dbReference>
<feature type="transmembrane region" description="Helical" evidence="6">
    <location>
        <begin position="301"/>
        <end position="321"/>
    </location>
</feature>
<dbReference type="InterPro" id="IPR011701">
    <property type="entry name" value="MFS"/>
</dbReference>
<feature type="transmembrane region" description="Helical" evidence="6">
    <location>
        <begin position="272"/>
        <end position="289"/>
    </location>
</feature>
<dbReference type="InterPro" id="IPR036259">
    <property type="entry name" value="MFS_trans_sf"/>
</dbReference>
<dbReference type="Pfam" id="PF07690">
    <property type="entry name" value="MFS_1"/>
    <property type="match status" value="1"/>
</dbReference>
<feature type="transmembrane region" description="Helical" evidence="6">
    <location>
        <begin position="102"/>
        <end position="123"/>
    </location>
</feature>
<dbReference type="InterPro" id="IPR020846">
    <property type="entry name" value="MFS_dom"/>
</dbReference>
<dbReference type="PROSITE" id="PS50850">
    <property type="entry name" value="MFS"/>
    <property type="match status" value="1"/>
</dbReference>
<comment type="subcellular location">
    <subcellularLocation>
        <location evidence="1">Cell membrane</location>
        <topology evidence="1">Multi-pass membrane protein</topology>
    </subcellularLocation>
</comment>
<feature type="transmembrane region" description="Helical" evidence="6">
    <location>
        <begin position="77"/>
        <end position="96"/>
    </location>
</feature>
<feature type="transmembrane region" description="Helical" evidence="6">
    <location>
        <begin position="248"/>
        <end position="265"/>
    </location>
</feature>
<dbReference type="CDD" id="cd17324">
    <property type="entry name" value="MFS_NepI_like"/>
    <property type="match status" value="1"/>
</dbReference>
<proteinExistence type="predicted"/>
<evidence type="ECO:0000256" key="4">
    <source>
        <dbReference type="ARBA" id="ARBA00022989"/>
    </source>
</evidence>
<evidence type="ECO:0000313" key="9">
    <source>
        <dbReference type="Proteomes" id="UP000430368"/>
    </source>
</evidence>
<feature type="transmembrane region" description="Helical" evidence="6">
    <location>
        <begin position="209"/>
        <end position="228"/>
    </location>
</feature>
<evidence type="ECO:0000259" key="7">
    <source>
        <dbReference type="PROSITE" id="PS50850"/>
    </source>
</evidence>
<evidence type="ECO:0000313" key="8">
    <source>
        <dbReference type="EMBL" id="QHA88357.1"/>
    </source>
</evidence>
<feature type="domain" description="Major facilitator superfamily (MFS) profile" evidence="7">
    <location>
        <begin position="11"/>
        <end position="393"/>
    </location>
</feature>
<evidence type="ECO:0000256" key="3">
    <source>
        <dbReference type="ARBA" id="ARBA00022692"/>
    </source>
</evidence>
<evidence type="ECO:0000256" key="1">
    <source>
        <dbReference type="ARBA" id="ARBA00004651"/>
    </source>
</evidence>
<dbReference type="SUPFAM" id="SSF103473">
    <property type="entry name" value="MFS general substrate transporter"/>
    <property type="match status" value="1"/>
</dbReference>
<keyword evidence="2" id="KW-1003">Cell membrane</keyword>
<feature type="transmembrane region" description="Helical" evidence="6">
    <location>
        <begin position="167"/>
        <end position="185"/>
    </location>
</feature>
<keyword evidence="9" id="KW-1185">Reference proteome</keyword>